<dbReference type="RefSeq" id="WP_145110831.1">
    <property type="nucleotide sequence ID" value="NZ_CP036349.1"/>
</dbReference>
<protein>
    <recommendedName>
        <fullName evidence="4">PEP-CTERM protein-sorting domain-containing protein</fullName>
    </recommendedName>
</protein>
<dbReference type="EMBL" id="CP036349">
    <property type="protein sequence ID" value="QDV73584.1"/>
    <property type="molecule type" value="Genomic_DNA"/>
</dbReference>
<feature type="chain" id="PRO_5022046609" description="PEP-CTERM protein-sorting domain-containing protein" evidence="1">
    <location>
        <begin position="21"/>
        <end position="254"/>
    </location>
</feature>
<dbReference type="KEGG" id="bmei:Spa11_17820"/>
<evidence type="ECO:0000313" key="3">
    <source>
        <dbReference type="Proteomes" id="UP000316426"/>
    </source>
</evidence>
<accession>A0A518K722</accession>
<name>A0A518K722_9BACT</name>
<feature type="signal peptide" evidence="1">
    <location>
        <begin position="1"/>
        <end position="20"/>
    </location>
</feature>
<evidence type="ECO:0008006" key="4">
    <source>
        <dbReference type="Google" id="ProtNLM"/>
    </source>
</evidence>
<keyword evidence="3" id="KW-1185">Reference proteome</keyword>
<dbReference type="AlphaFoldDB" id="A0A518K722"/>
<evidence type="ECO:0000256" key="1">
    <source>
        <dbReference type="SAM" id="SignalP"/>
    </source>
</evidence>
<organism evidence="2 3">
    <name type="scientific">Botrimarina mediterranea</name>
    <dbReference type="NCBI Taxonomy" id="2528022"/>
    <lineage>
        <taxon>Bacteria</taxon>
        <taxon>Pseudomonadati</taxon>
        <taxon>Planctomycetota</taxon>
        <taxon>Planctomycetia</taxon>
        <taxon>Pirellulales</taxon>
        <taxon>Lacipirellulaceae</taxon>
        <taxon>Botrimarina</taxon>
    </lineage>
</organism>
<proteinExistence type="predicted"/>
<gene>
    <name evidence="2" type="ORF">Spa11_17820</name>
</gene>
<keyword evidence="1" id="KW-0732">Signal</keyword>
<reference evidence="2 3" key="1">
    <citation type="submission" date="2019-02" db="EMBL/GenBank/DDBJ databases">
        <title>Deep-cultivation of Planctomycetes and their phenomic and genomic characterization uncovers novel biology.</title>
        <authorList>
            <person name="Wiegand S."/>
            <person name="Jogler M."/>
            <person name="Boedeker C."/>
            <person name="Pinto D."/>
            <person name="Vollmers J."/>
            <person name="Rivas-Marin E."/>
            <person name="Kohn T."/>
            <person name="Peeters S.H."/>
            <person name="Heuer A."/>
            <person name="Rast P."/>
            <person name="Oberbeckmann S."/>
            <person name="Bunk B."/>
            <person name="Jeske O."/>
            <person name="Meyerdierks A."/>
            <person name="Storesund J.E."/>
            <person name="Kallscheuer N."/>
            <person name="Luecker S."/>
            <person name="Lage O.M."/>
            <person name="Pohl T."/>
            <person name="Merkel B.J."/>
            <person name="Hornburger P."/>
            <person name="Mueller R.-W."/>
            <person name="Bruemmer F."/>
            <person name="Labrenz M."/>
            <person name="Spormann A.M."/>
            <person name="Op den Camp H."/>
            <person name="Overmann J."/>
            <person name="Amann R."/>
            <person name="Jetten M.S.M."/>
            <person name="Mascher T."/>
            <person name="Medema M.H."/>
            <person name="Devos D.P."/>
            <person name="Kaster A.-K."/>
            <person name="Ovreas L."/>
            <person name="Rohde M."/>
            <person name="Galperin M.Y."/>
            <person name="Jogler C."/>
        </authorList>
    </citation>
    <scope>NUCLEOTIDE SEQUENCE [LARGE SCALE GENOMIC DNA]</scope>
    <source>
        <strain evidence="2 3">Spa11</strain>
    </source>
</reference>
<evidence type="ECO:0000313" key="2">
    <source>
        <dbReference type="EMBL" id="QDV73584.1"/>
    </source>
</evidence>
<sequence precursor="true">MRRILACAVAVMATPALSSAAVIFADDFDSYADTAALGAVWTLSEGTLDAANGNPSQSFNHPGTAGAFTGGNTNTVSFPTMYPGPGEKLILSGDFYDDGTSENKRVSIGLRDAAGANIIEMGMYNSPAHYAIRTVLFGAGSDAAWVAMPGTPTFEGVNVSVEGWHNFQAEITDSDVTFMLDLGDDGSIDSTYTATILQNGAFGFNQIRLGGPSDLSSAGGGVKFDNISLTLVPEPTTALLAAFCAVGVGMCRRR</sequence>
<dbReference type="Proteomes" id="UP000316426">
    <property type="component" value="Chromosome"/>
</dbReference>